<dbReference type="Proteomes" id="UP000570361">
    <property type="component" value="Unassembled WGS sequence"/>
</dbReference>
<sequence>MNMKKEINIYPLFFSILCWGGFYLLGFTSVPSVLPLKGHIIILWVAIFSLLMSVFGLGRINIWKSALSSLIPILLSGLLVVVELVLFVLSKILTLT</sequence>
<organism evidence="2 3">
    <name type="scientific">Paenibacillus phyllosphaerae</name>
    <dbReference type="NCBI Taxonomy" id="274593"/>
    <lineage>
        <taxon>Bacteria</taxon>
        <taxon>Bacillati</taxon>
        <taxon>Bacillota</taxon>
        <taxon>Bacilli</taxon>
        <taxon>Bacillales</taxon>
        <taxon>Paenibacillaceae</taxon>
        <taxon>Paenibacillus</taxon>
    </lineage>
</organism>
<protein>
    <submittedName>
        <fullName evidence="2">Uncharacterized protein</fullName>
    </submittedName>
</protein>
<evidence type="ECO:0000313" key="3">
    <source>
        <dbReference type="Proteomes" id="UP000570361"/>
    </source>
</evidence>
<keyword evidence="1" id="KW-0812">Transmembrane</keyword>
<feature type="transmembrane region" description="Helical" evidence="1">
    <location>
        <begin position="70"/>
        <end position="93"/>
    </location>
</feature>
<reference evidence="2 3" key="1">
    <citation type="submission" date="2020-08" db="EMBL/GenBank/DDBJ databases">
        <title>Genomic Encyclopedia of Type Strains, Phase III (KMG-III): the genomes of soil and plant-associated and newly described type strains.</title>
        <authorList>
            <person name="Whitman W."/>
        </authorList>
    </citation>
    <scope>NUCLEOTIDE SEQUENCE [LARGE SCALE GENOMIC DNA]</scope>
    <source>
        <strain evidence="2 3">CECT 5862</strain>
    </source>
</reference>
<feature type="transmembrane region" description="Helical" evidence="1">
    <location>
        <begin position="40"/>
        <end position="58"/>
    </location>
</feature>
<name>A0A7W5B295_9BACL</name>
<gene>
    <name evidence="2" type="ORF">FHS18_005206</name>
</gene>
<keyword evidence="1" id="KW-1133">Transmembrane helix</keyword>
<feature type="transmembrane region" description="Helical" evidence="1">
    <location>
        <begin position="12"/>
        <end position="34"/>
    </location>
</feature>
<evidence type="ECO:0000256" key="1">
    <source>
        <dbReference type="SAM" id="Phobius"/>
    </source>
</evidence>
<keyword evidence="3" id="KW-1185">Reference proteome</keyword>
<dbReference type="RefSeq" id="WP_183603196.1">
    <property type="nucleotide sequence ID" value="NZ_JACHXK010000016.1"/>
</dbReference>
<keyword evidence="1" id="KW-0472">Membrane</keyword>
<proteinExistence type="predicted"/>
<dbReference type="AlphaFoldDB" id="A0A7W5B295"/>
<dbReference type="EMBL" id="JACHXK010000016">
    <property type="protein sequence ID" value="MBB3113103.1"/>
    <property type="molecule type" value="Genomic_DNA"/>
</dbReference>
<accession>A0A7W5B295</accession>
<evidence type="ECO:0000313" key="2">
    <source>
        <dbReference type="EMBL" id="MBB3113103.1"/>
    </source>
</evidence>
<comment type="caution">
    <text evidence="2">The sequence shown here is derived from an EMBL/GenBank/DDBJ whole genome shotgun (WGS) entry which is preliminary data.</text>
</comment>